<organism evidence="1 2">
    <name type="scientific">Romanomermis culicivorax</name>
    <name type="common">Nematode worm</name>
    <dbReference type="NCBI Taxonomy" id="13658"/>
    <lineage>
        <taxon>Eukaryota</taxon>
        <taxon>Metazoa</taxon>
        <taxon>Ecdysozoa</taxon>
        <taxon>Nematoda</taxon>
        <taxon>Enoplea</taxon>
        <taxon>Dorylaimia</taxon>
        <taxon>Mermithida</taxon>
        <taxon>Mermithoidea</taxon>
        <taxon>Mermithidae</taxon>
        <taxon>Romanomermis</taxon>
    </lineage>
</organism>
<protein>
    <submittedName>
        <fullName evidence="2">Uncharacterized protein</fullName>
    </submittedName>
</protein>
<dbReference type="AlphaFoldDB" id="A0A915JXC2"/>
<reference evidence="2" key="1">
    <citation type="submission" date="2022-11" db="UniProtKB">
        <authorList>
            <consortium name="WormBaseParasite"/>
        </authorList>
    </citation>
    <scope>IDENTIFICATION</scope>
</reference>
<name>A0A915JXC2_ROMCU</name>
<dbReference type="Proteomes" id="UP000887565">
    <property type="component" value="Unplaced"/>
</dbReference>
<accession>A0A915JXC2</accession>
<evidence type="ECO:0000313" key="1">
    <source>
        <dbReference type="Proteomes" id="UP000887565"/>
    </source>
</evidence>
<sequence length="96" mass="10714">MFRDLGIPHGIEPIVRLSLPQKGSMVGAQSNFGETREVSMGVGNMYIEDDSWDPNPARLINAHQFYKYNTSDRLDCTLPYPPPHCAASDFQNSTTP</sequence>
<proteinExistence type="predicted"/>
<dbReference type="WBParaSite" id="nRc.2.0.1.t30674-RA">
    <property type="protein sequence ID" value="nRc.2.0.1.t30674-RA"/>
    <property type="gene ID" value="nRc.2.0.1.g30674"/>
</dbReference>
<evidence type="ECO:0000313" key="2">
    <source>
        <dbReference type="WBParaSite" id="nRc.2.0.1.t30674-RA"/>
    </source>
</evidence>
<keyword evidence="1" id="KW-1185">Reference proteome</keyword>